<dbReference type="EMBL" id="BKAD01000009">
    <property type="protein sequence ID" value="GEP29875.1"/>
    <property type="molecule type" value="Genomic_DNA"/>
</dbReference>
<evidence type="ECO:0000313" key="1">
    <source>
        <dbReference type="EMBL" id="GEP29875.1"/>
    </source>
</evidence>
<evidence type="ECO:0000313" key="2">
    <source>
        <dbReference type="Proteomes" id="UP000321337"/>
    </source>
</evidence>
<sequence>MRLMESELSVLPRALQAAGCEPLDDSAYYARFGFLAHAGLQLPGEMPGRINTAA</sequence>
<proteinExistence type="predicted"/>
<gene>
    <name evidence="1" type="ORF">TPL01_10130</name>
</gene>
<dbReference type="Proteomes" id="UP000321337">
    <property type="component" value="Unassembled WGS sequence"/>
</dbReference>
<accession>A0A512L5X4</accession>
<organism evidence="1 2">
    <name type="scientific">Sulfuriferula plumbiphila</name>
    <dbReference type="NCBI Taxonomy" id="171865"/>
    <lineage>
        <taxon>Bacteria</taxon>
        <taxon>Pseudomonadati</taxon>
        <taxon>Pseudomonadota</taxon>
        <taxon>Betaproteobacteria</taxon>
        <taxon>Nitrosomonadales</taxon>
        <taxon>Sulfuricellaceae</taxon>
        <taxon>Sulfuriferula</taxon>
    </lineage>
</organism>
<protein>
    <submittedName>
        <fullName evidence="1">Uncharacterized protein</fullName>
    </submittedName>
</protein>
<reference evidence="1 2" key="1">
    <citation type="submission" date="2019-07" db="EMBL/GenBank/DDBJ databases">
        <title>Whole genome shotgun sequence of Thiobacillus plumbophilus NBRC 107929.</title>
        <authorList>
            <person name="Hosoyama A."/>
            <person name="Uohara A."/>
            <person name="Ohji S."/>
            <person name="Ichikawa N."/>
        </authorList>
    </citation>
    <scope>NUCLEOTIDE SEQUENCE [LARGE SCALE GENOMIC DNA]</scope>
    <source>
        <strain evidence="1 2">NBRC 107929</strain>
    </source>
</reference>
<comment type="caution">
    <text evidence="1">The sequence shown here is derived from an EMBL/GenBank/DDBJ whole genome shotgun (WGS) entry which is preliminary data.</text>
</comment>
<dbReference type="RefSeq" id="WP_161984120.1">
    <property type="nucleotide sequence ID" value="NZ_AP021884.1"/>
</dbReference>
<name>A0A512L5X4_9PROT</name>
<keyword evidence="2" id="KW-1185">Reference proteome</keyword>
<dbReference type="AlphaFoldDB" id="A0A512L5X4"/>